<feature type="compositionally biased region" description="Basic and acidic residues" evidence="1">
    <location>
        <begin position="1"/>
        <end position="15"/>
    </location>
</feature>
<feature type="region of interest" description="Disordered" evidence="1">
    <location>
        <begin position="105"/>
        <end position="129"/>
    </location>
</feature>
<dbReference type="Gene3D" id="3.40.640.10">
    <property type="entry name" value="Type I PLP-dependent aspartate aminotransferase-like (Major domain)"/>
    <property type="match status" value="1"/>
</dbReference>
<evidence type="ECO:0008006" key="4">
    <source>
        <dbReference type="Google" id="ProtNLM"/>
    </source>
</evidence>
<accession>A0ABR2A098</accession>
<reference evidence="2 3" key="1">
    <citation type="journal article" date="2024" name="G3 (Bethesda)">
        <title>Genome assembly of Hibiscus sabdariffa L. provides insights into metabolisms of medicinal natural products.</title>
        <authorList>
            <person name="Kim T."/>
        </authorList>
    </citation>
    <scope>NUCLEOTIDE SEQUENCE [LARGE SCALE GENOMIC DNA]</scope>
    <source>
        <strain evidence="2">TK-2024</strain>
        <tissue evidence="2">Old leaves</tissue>
    </source>
</reference>
<name>A0ABR2A098_9ROSI</name>
<evidence type="ECO:0000313" key="3">
    <source>
        <dbReference type="Proteomes" id="UP001472677"/>
    </source>
</evidence>
<comment type="caution">
    <text evidence="2">The sequence shown here is derived from an EMBL/GenBank/DDBJ whole genome shotgun (WGS) entry which is preliminary data.</text>
</comment>
<proteinExistence type="predicted"/>
<dbReference type="EMBL" id="JBBPBM010001174">
    <property type="protein sequence ID" value="KAK8486401.1"/>
    <property type="molecule type" value="Genomic_DNA"/>
</dbReference>
<evidence type="ECO:0000256" key="1">
    <source>
        <dbReference type="SAM" id="MobiDB-lite"/>
    </source>
</evidence>
<feature type="compositionally biased region" description="Polar residues" evidence="1">
    <location>
        <begin position="117"/>
        <end position="128"/>
    </location>
</feature>
<feature type="region of interest" description="Disordered" evidence="1">
    <location>
        <begin position="1"/>
        <end position="30"/>
    </location>
</feature>
<evidence type="ECO:0000313" key="2">
    <source>
        <dbReference type="EMBL" id="KAK8486401.1"/>
    </source>
</evidence>
<dbReference type="Proteomes" id="UP001472677">
    <property type="component" value="Unassembled WGS sequence"/>
</dbReference>
<dbReference type="PANTHER" id="PTHR14237:SF50">
    <property type="entry name" value="OS11G0487100 PROTEIN"/>
    <property type="match status" value="1"/>
</dbReference>
<protein>
    <recommendedName>
        <fullName evidence="4">Molybdenum cofactor sulfurase</fullName>
    </recommendedName>
</protein>
<dbReference type="InterPro" id="IPR015421">
    <property type="entry name" value="PyrdxlP-dep_Trfase_major"/>
</dbReference>
<keyword evidence="3" id="KW-1185">Reference proteome</keyword>
<gene>
    <name evidence="2" type="ORF">V6N12_030487</name>
</gene>
<organism evidence="2 3">
    <name type="scientific">Hibiscus sabdariffa</name>
    <name type="common">roselle</name>
    <dbReference type="NCBI Taxonomy" id="183260"/>
    <lineage>
        <taxon>Eukaryota</taxon>
        <taxon>Viridiplantae</taxon>
        <taxon>Streptophyta</taxon>
        <taxon>Embryophyta</taxon>
        <taxon>Tracheophyta</taxon>
        <taxon>Spermatophyta</taxon>
        <taxon>Magnoliopsida</taxon>
        <taxon>eudicotyledons</taxon>
        <taxon>Gunneridae</taxon>
        <taxon>Pentapetalae</taxon>
        <taxon>rosids</taxon>
        <taxon>malvids</taxon>
        <taxon>Malvales</taxon>
        <taxon>Malvaceae</taxon>
        <taxon>Malvoideae</taxon>
        <taxon>Hibiscus</taxon>
    </lineage>
</organism>
<dbReference type="PANTHER" id="PTHR14237">
    <property type="entry name" value="MOLYBDOPTERIN COFACTOR SULFURASE MOSC"/>
    <property type="match status" value="1"/>
</dbReference>
<sequence>MGCKNKTEVESEIKESPFASMPRSIQSSRPNSMVVKKAHTVIPAHIVAEAISTLHGLDLRWSGPITPTEREYVEQYVLAKYPQYAGQVELENIDLSSLCINEESSEPAIDDKKKSPRTGSRETSSPFFGSNHPDLDRIQLEPSRLLDILTKKSSFPGSFVSIPEIQARNKVLKHCGLPDDDYLVLFTPNYKDAMMLVGESYPFFKGNFYMSVMGEELDYVREFASYKESKMILAPETWLDLRIKGSQLSQYFRKKCKHSPKGLFSYPADVNGMRYSMHWISEAHRNSWHVLLDATGLVVGQDRLNLALHRPDFVLCSLENTHAQPSRITCLLVRKKSFDTATSPSQTMAMLSLLRLPQCSKHTRNESEIEQPCLQLSSLPPLLQLISGRMCLTTPNSKKATFSFRVVSKIRLPLVLAGSAVLISSKHHLSQYDISLAATTSPTKSRYKSSSLKKREASPRFFIRSL</sequence>